<dbReference type="AlphaFoldDB" id="A0A2K8SQR4"/>
<keyword evidence="5" id="KW-1185">Reference proteome</keyword>
<evidence type="ECO:0000256" key="1">
    <source>
        <dbReference type="ARBA" id="ARBA00022723"/>
    </source>
</evidence>
<dbReference type="InterPro" id="IPR011234">
    <property type="entry name" value="Fumarylacetoacetase-like_C"/>
</dbReference>
<proteinExistence type="predicted"/>
<evidence type="ECO:0000313" key="4">
    <source>
        <dbReference type="EMBL" id="AUB37690.1"/>
    </source>
</evidence>
<accession>A0A2K8SQR4</accession>
<dbReference type="GO" id="GO:0046872">
    <property type="term" value="F:metal ion binding"/>
    <property type="evidence" value="ECO:0007669"/>
    <property type="project" value="UniProtKB-KW"/>
</dbReference>
<dbReference type="SUPFAM" id="SSF56529">
    <property type="entry name" value="FAH"/>
    <property type="match status" value="1"/>
</dbReference>
<evidence type="ECO:0000259" key="3">
    <source>
        <dbReference type="Pfam" id="PF10370"/>
    </source>
</evidence>
<dbReference type="InterPro" id="IPR036663">
    <property type="entry name" value="Fumarylacetoacetase_C_sf"/>
</dbReference>
<dbReference type="FunFam" id="3.90.850.10:FF:000002">
    <property type="entry name" value="2-hydroxyhepta-2,4-diene-1,7-dioate isomerase"/>
    <property type="match status" value="1"/>
</dbReference>
<dbReference type="Pfam" id="PF10370">
    <property type="entry name" value="Rv2993c-like_N"/>
    <property type="match status" value="1"/>
</dbReference>
<evidence type="ECO:0000259" key="2">
    <source>
        <dbReference type="Pfam" id="PF01557"/>
    </source>
</evidence>
<dbReference type="PANTHER" id="PTHR11820:SF7">
    <property type="entry name" value="ACYLPYRUVASE FAHD1, MITOCHONDRIAL"/>
    <property type="match status" value="1"/>
</dbReference>
<sequence>MLPAHSNKKADKRIFTKVMAQRYVRIQNQEGQIYYGLLQLSLNVQVLDAPPWLQGQPTDLTLTPVNYQILAPCAPSKIVAVGKNYAEHAAEMGTPVPSEPLIFLKPPTSIIPSEREIKYPPQSQRVDYEGELALVIGDYAFECTPEVAQTKIWGYTIANDVTARDLQKRDGQWTRAKGFDTFCPLGPWIVRELNPGARLQTFVNDNANPVQSACIDQMVFSPDVLVSYISQVMTLLPGDLVLTGTPEGVSALHPGDRVRVEIEGIGRLENTVAPR</sequence>
<reference evidence="4 5" key="1">
    <citation type="submission" date="2017-11" db="EMBL/GenBank/DDBJ databases">
        <title>Complete genome of a free-living desiccation-tolerant cyanobacterium and its photosynthetic adaptation to extreme terrestrial habitat.</title>
        <authorList>
            <person name="Shang J."/>
        </authorList>
    </citation>
    <scope>NUCLEOTIDE SEQUENCE [LARGE SCALE GENOMIC DNA]</scope>
    <source>
        <strain evidence="4 5">CCNUN1</strain>
    </source>
</reference>
<feature type="domain" description="Fumarylacetoacetase-like C-terminal" evidence="2">
    <location>
        <begin position="77"/>
        <end position="272"/>
    </location>
</feature>
<dbReference type="GO" id="GO:0018773">
    <property type="term" value="F:acetylpyruvate hydrolase activity"/>
    <property type="evidence" value="ECO:0007669"/>
    <property type="project" value="TreeGrafter"/>
</dbReference>
<keyword evidence="1" id="KW-0479">Metal-binding</keyword>
<dbReference type="Pfam" id="PF01557">
    <property type="entry name" value="FAA_hydrolase"/>
    <property type="match status" value="1"/>
</dbReference>
<dbReference type="EMBL" id="CP024785">
    <property type="protein sequence ID" value="AUB37690.1"/>
    <property type="molecule type" value="Genomic_DNA"/>
</dbReference>
<dbReference type="PANTHER" id="PTHR11820">
    <property type="entry name" value="ACYLPYRUVASE"/>
    <property type="match status" value="1"/>
</dbReference>
<gene>
    <name evidence="4" type="ORF">COO91_03636</name>
</gene>
<dbReference type="GO" id="GO:0016853">
    <property type="term" value="F:isomerase activity"/>
    <property type="evidence" value="ECO:0007669"/>
    <property type="project" value="UniProtKB-ARBA"/>
</dbReference>
<dbReference type="Proteomes" id="UP000232003">
    <property type="component" value="Chromosome"/>
</dbReference>
<dbReference type="GO" id="GO:0019752">
    <property type="term" value="P:carboxylic acid metabolic process"/>
    <property type="evidence" value="ECO:0007669"/>
    <property type="project" value="UniProtKB-ARBA"/>
</dbReference>
<name>A0A2K8SQR4_9NOSO</name>
<protein>
    <submittedName>
        <fullName evidence="4">2-keto-4-pentenoate hydratase/2-oxohepta-3-ene-1,7-dioic acid hydratase</fullName>
    </submittedName>
</protein>
<feature type="domain" description="Rv2993c-like N-terminal" evidence="3">
    <location>
        <begin position="22"/>
        <end position="72"/>
    </location>
</feature>
<organism evidence="4 5">
    <name type="scientific">Nostoc flagelliforme CCNUN1</name>
    <dbReference type="NCBI Taxonomy" id="2038116"/>
    <lineage>
        <taxon>Bacteria</taxon>
        <taxon>Bacillati</taxon>
        <taxon>Cyanobacteriota</taxon>
        <taxon>Cyanophyceae</taxon>
        <taxon>Nostocales</taxon>
        <taxon>Nostocaceae</taxon>
        <taxon>Nostoc</taxon>
    </lineage>
</organism>
<dbReference type="Gene3D" id="3.90.850.10">
    <property type="entry name" value="Fumarylacetoacetase-like, C-terminal domain"/>
    <property type="match status" value="1"/>
</dbReference>
<evidence type="ECO:0000313" key="5">
    <source>
        <dbReference type="Proteomes" id="UP000232003"/>
    </source>
</evidence>
<dbReference type="InterPro" id="IPR018833">
    <property type="entry name" value="Rv2993c-like_N"/>
</dbReference>
<dbReference type="KEGG" id="nfl:COO91_03636"/>